<dbReference type="EMBL" id="MU273528">
    <property type="protein sequence ID" value="KAI0033088.1"/>
    <property type="molecule type" value="Genomic_DNA"/>
</dbReference>
<accession>A0ACB8QMM1</accession>
<evidence type="ECO:0000313" key="2">
    <source>
        <dbReference type="Proteomes" id="UP000814128"/>
    </source>
</evidence>
<organism evidence="1 2">
    <name type="scientific">Vararia minispora EC-137</name>
    <dbReference type="NCBI Taxonomy" id="1314806"/>
    <lineage>
        <taxon>Eukaryota</taxon>
        <taxon>Fungi</taxon>
        <taxon>Dikarya</taxon>
        <taxon>Basidiomycota</taxon>
        <taxon>Agaricomycotina</taxon>
        <taxon>Agaricomycetes</taxon>
        <taxon>Russulales</taxon>
        <taxon>Lachnocladiaceae</taxon>
        <taxon>Vararia</taxon>
    </lineage>
</organism>
<name>A0ACB8QMM1_9AGAM</name>
<sequence>MATDPRVSDMTHRDEASAFKRSGGEEIQVSISRIFNPGNSLDAAPPDVKIESSDGVLFYVHAHRLLALSNNHFNSMLVNVPVSTTLQVPESSAAANILMHTIYGLPSGHFRPGALDVIAAVDAMQTYGLSLQTFLAQGTPTYSLVLSVAPSCPLECYILAAKYRLEDLAVAVSTYTLLINLSTVTDTISMRIGPIYLKRLFFLHLGRFEALKRILRALPEAHPPRPDCGVFESQHLQNAWTLAVGSLTWEPNPGLSNGEINTTLLPLGEHLTCMECKATLLERIHQILVQWSLVKRTI</sequence>
<proteinExistence type="predicted"/>
<protein>
    <submittedName>
        <fullName evidence="1">Uncharacterized protein</fullName>
    </submittedName>
</protein>
<reference evidence="1" key="2">
    <citation type="journal article" date="2022" name="New Phytol.">
        <title>Evolutionary transition to the ectomycorrhizal habit in the genomes of a hyperdiverse lineage of mushroom-forming fungi.</title>
        <authorList>
            <person name="Looney B."/>
            <person name="Miyauchi S."/>
            <person name="Morin E."/>
            <person name="Drula E."/>
            <person name="Courty P.E."/>
            <person name="Kohler A."/>
            <person name="Kuo A."/>
            <person name="LaButti K."/>
            <person name="Pangilinan J."/>
            <person name="Lipzen A."/>
            <person name="Riley R."/>
            <person name="Andreopoulos W."/>
            <person name="He G."/>
            <person name="Johnson J."/>
            <person name="Nolan M."/>
            <person name="Tritt A."/>
            <person name="Barry K.W."/>
            <person name="Grigoriev I.V."/>
            <person name="Nagy L.G."/>
            <person name="Hibbett D."/>
            <person name="Henrissat B."/>
            <person name="Matheny P.B."/>
            <person name="Labbe J."/>
            <person name="Martin F.M."/>
        </authorList>
    </citation>
    <scope>NUCLEOTIDE SEQUENCE</scope>
    <source>
        <strain evidence="1">EC-137</strain>
    </source>
</reference>
<dbReference type="Proteomes" id="UP000814128">
    <property type="component" value="Unassembled WGS sequence"/>
</dbReference>
<keyword evidence="2" id="KW-1185">Reference proteome</keyword>
<reference evidence="1" key="1">
    <citation type="submission" date="2021-02" db="EMBL/GenBank/DDBJ databases">
        <authorList>
            <consortium name="DOE Joint Genome Institute"/>
            <person name="Ahrendt S."/>
            <person name="Looney B.P."/>
            <person name="Miyauchi S."/>
            <person name="Morin E."/>
            <person name="Drula E."/>
            <person name="Courty P.E."/>
            <person name="Chicoki N."/>
            <person name="Fauchery L."/>
            <person name="Kohler A."/>
            <person name="Kuo A."/>
            <person name="Labutti K."/>
            <person name="Pangilinan J."/>
            <person name="Lipzen A."/>
            <person name="Riley R."/>
            <person name="Andreopoulos W."/>
            <person name="He G."/>
            <person name="Johnson J."/>
            <person name="Barry K.W."/>
            <person name="Grigoriev I.V."/>
            <person name="Nagy L."/>
            <person name="Hibbett D."/>
            <person name="Henrissat B."/>
            <person name="Matheny P.B."/>
            <person name="Labbe J."/>
            <person name="Martin F."/>
        </authorList>
    </citation>
    <scope>NUCLEOTIDE SEQUENCE</scope>
    <source>
        <strain evidence="1">EC-137</strain>
    </source>
</reference>
<evidence type="ECO:0000313" key="1">
    <source>
        <dbReference type="EMBL" id="KAI0033088.1"/>
    </source>
</evidence>
<comment type="caution">
    <text evidence="1">The sequence shown here is derived from an EMBL/GenBank/DDBJ whole genome shotgun (WGS) entry which is preliminary data.</text>
</comment>
<gene>
    <name evidence="1" type="ORF">K488DRAFT_70142</name>
</gene>